<keyword evidence="2" id="KW-1185">Reference proteome</keyword>
<sequence>MRQAGVVPLCRMVLLPEARLAGRLPWWTLCPVQPELWAVMCVSGYIPHYPDAPVKAMCFRAFACPRQRYLQGNDTVPLGGIVSDVHILTMGQYTLWGYIVQRG</sequence>
<name>A0A7J0BS71_9BACT</name>
<accession>A0A7J0BS71</accession>
<reference evidence="1 2" key="1">
    <citation type="submission" date="2020-05" db="EMBL/GenBank/DDBJ databases">
        <title>Draft genome sequence of Desulfovibrio psychrotolerans JS1T.</title>
        <authorList>
            <person name="Ueno A."/>
            <person name="Tamazawa S."/>
            <person name="Tamamura S."/>
            <person name="Murakami T."/>
            <person name="Kiyama T."/>
            <person name="Inomata H."/>
            <person name="Amano Y."/>
            <person name="Miyakawa K."/>
            <person name="Tamaki H."/>
            <person name="Naganuma T."/>
            <person name="Kaneko K."/>
        </authorList>
    </citation>
    <scope>NUCLEOTIDE SEQUENCE [LARGE SCALE GENOMIC DNA]</scope>
    <source>
        <strain evidence="1 2">JS1</strain>
    </source>
</reference>
<protein>
    <submittedName>
        <fullName evidence="1">Uncharacterized protein</fullName>
    </submittedName>
</protein>
<dbReference type="AlphaFoldDB" id="A0A7J0BS71"/>
<gene>
    <name evidence="1" type="ORF">DSM19430T_12040</name>
</gene>
<organism evidence="1 2">
    <name type="scientific">Desulfovibrio psychrotolerans</name>
    <dbReference type="NCBI Taxonomy" id="415242"/>
    <lineage>
        <taxon>Bacteria</taxon>
        <taxon>Pseudomonadati</taxon>
        <taxon>Thermodesulfobacteriota</taxon>
        <taxon>Desulfovibrionia</taxon>
        <taxon>Desulfovibrionales</taxon>
        <taxon>Desulfovibrionaceae</taxon>
        <taxon>Desulfovibrio</taxon>
    </lineage>
</organism>
<evidence type="ECO:0000313" key="1">
    <source>
        <dbReference type="EMBL" id="GFM36520.1"/>
    </source>
</evidence>
<evidence type="ECO:0000313" key="2">
    <source>
        <dbReference type="Proteomes" id="UP000503820"/>
    </source>
</evidence>
<dbReference type="EMBL" id="BLVP01000006">
    <property type="protein sequence ID" value="GFM36520.1"/>
    <property type="molecule type" value="Genomic_DNA"/>
</dbReference>
<comment type="caution">
    <text evidence="1">The sequence shown here is derived from an EMBL/GenBank/DDBJ whole genome shotgun (WGS) entry which is preliminary data.</text>
</comment>
<proteinExistence type="predicted"/>
<dbReference type="Proteomes" id="UP000503820">
    <property type="component" value="Unassembled WGS sequence"/>
</dbReference>